<feature type="region of interest" description="Disordered" evidence="2">
    <location>
        <begin position="24"/>
        <end position="68"/>
    </location>
</feature>
<feature type="compositionally biased region" description="Acidic residues" evidence="2">
    <location>
        <begin position="32"/>
        <end position="62"/>
    </location>
</feature>
<proteinExistence type="predicted"/>
<gene>
    <name evidence="3" type="ORF">LSALG_LOCUS16579</name>
</gene>
<protein>
    <submittedName>
        <fullName evidence="3">Uncharacterized protein</fullName>
    </submittedName>
</protein>
<organism evidence="3 4">
    <name type="scientific">Lactuca saligna</name>
    <name type="common">Willowleaf lettuce</name>
    <dbReference type="NCBI Taxonomy" id="75948"/>
    <lineage>
        <taxon>Eukaryota</taxon>
        <taxon>Viridiplantae</taxon>
        <taxon>Streptophyta</taxon>
        <taxon>Embryophyta</taxon>
        <taxon>Tracheophyta</taxon>
        <taxon>Spermatophyta</taxon>
        <taxon>Magnoliopsida</taxon>
        <taxon>eudicotyledons</taxon>
        <taxon>Gunneridae</taxon>
        <taxon>Pentapetalae</taxon>
        <taxon>asterids</taxon>
        <taxon>campanulids</taxon>
        <taxon>Asterales</taxon>
        <taxon>Asteraceae</taxon>
        <taxon>Cichorioideae</taxon>
        <taxon>Cichorieae</taxon>
        <taxon>Lactucinae</taxon>
        <taxon>Lactuca</taxon>
    </lineage>
</organism>
<keyword evidence="4" id="KW-1185">Reference proteome</keyword>
<dbReference type="AlphaFoldDB" id="A0AA36DZB3"/>
<feature type="coiled-coil region" evidence="1">
    <location>
        <begin position="73"/>
        <end position="114"/>
    </location>
</feature>
<keyword evidence="1" id="KW-0175">Coiled coil</keyword>
<reference evidence="3" key="1">
    <citation type="submission" date="2023-04" db="EMBL/GenBank/DDBJ databases">
        <authorList>
            <person name="Vijverberg K."/>
            <person name="Xiong W."/>
            <person name="Schranz E."/>
        </authorList>
    </citation>
    <scope>NUCLEOTIDE SEQUENCE</scope>
</reference>
<evidence type="ECO:0000313" key="4">
    <source>
        <dbReference type="Proteomes" id="UP001177003"/>
    </source>
</evidence>
<dbReference type="EMBL" id="OX465079">
    <property type="protein sequence ID" value="CAI9276610.1"/>
    <property type="molecule type" value="Genomic_DNA"/>
</dbReference>
<name>A0AA36DZB3_LACSI</name>
<evidence type="ECO:0000256" key="1">
    <source>
        <dbReference type="SAM" id="Coils"/>
    </source>
</evidence>
<accession>A0AA36DZB3</accession>
<dbReference type="Proteomes" id="UP001177003">
    <property type="component" value="Chromosome 3"/>
</dbReference>
<sequence>MPKLKREERYITLSGLHLIRSLEKTNPLNLFEQDEEDEDVESKEEPDEDPKDEPEEDPDEEPEGNHVEYHLEIHNLKRKIEEIDEHMSRLVHENEICVEAAKKSKRKIQRLEQDVLELRKPTITKLWEAHGSSGSHCGHSRGHRRVHATNLVTREEFADEIARAIRATLPDVVAQAGEAIMGEYESYLAGGEEDYEYSTPNINCDLSIALPSWHHGNHDR</sequence>
<evidence type="ECO:0000313" key="3">
    <source>
        <dbReference type="EMBL" id="CAI9276610.1"/>
    </source>
</evidence>
<evidence type="ECO:0000256" key="2">
    <source>
        <dbReference type="SAM" id="MobiDB-lite"/>
    </source>
</evidence>